<dbReference type="Gene3D" id="2.60.120.10">
    <property type="entry name" value="Jelly Rolls"/>
    <property type="match status" value="1"/>
</dbReference>
<comment type="caution">
    <text evidence="1">The sequence shown here is derived from an EMBL/GenBank/DDBJ whole genome shotgun (WGS) entry which is preliminary data.</text>
</comment>
<dbReference type="InterPro" id="IPR011051">
    <property type="entry name" value="RmlC_Cupin_sf"/>
</dbReference>
<dbReference type="SUPFAM" id="SSF51182">
    <property type="entry name" value="RmlC-like cupins"/>
    <property type="match status" value="1"/>
</dbReference>
<dbReference type="CDD" id="cd20293">
    <property type="entry name" value="cupin_HutD_N"/>
    <property type="match status" value="1"/>
</dbReference>
<dbReference type="InterPro" id="IPR014710">
    <property type="entry name" value="RmlC-like_jellyroll"/>
</dbReference>
<name>A0ABS8K9M8_9BURK</name>
<dbReference type="Pfam" id="PF05962">
    <property type="entry name" value="HutD"/>
    <property type="match status" value="1"/>
</dbReference>
<gene>
    <name evidence="1" type="ORF">LJ655_06085</name>
</gene>
<dbReference type="RefSeq" id="WP_230560366.1">
    <property type="nucleotide sequence ID" value="NZ_JAJITC010000003.1"/>
</dbReference>
<dbReference type="Proteomes" id="UP001430614">
    <property type="component" value="Unassembled WGS sequence"/>
</dbReference>
<dbReference type="PANTHER" id="PTHR37943">
    <property type="entry name" value="PROTEIN VES"/>
    <property type="match status" value="1"/>
</dbReference>
<sequence>MASVTLIRGASLVAAPWKNGGGLTREVAAFPPPGSGQGAAGSDFLWRVSVADVEQAGPFSRFDGVERTLVLLSGAGMLLDEIGDAGVVATQALRQPLDIARFSGETRIDARLVDGATRDFNLMVRRDVAQGEMDVWRTGGQADAPRSLDGDVVLLFCASGAVTVTVPLAAEHAQAVRLDSGDTLRIDGPNALACALAGEGAVLAITIHYTR</sequence>
<keyword evidence="2" id="KW-1185">Reference proteome</keyword>
<protein>
    <submittedName>
        <fullName evidence="1">HutD family protein</fullName>
    </submittedName>
</protein>
<dbReference type="PANTHER" id="PTHR37943:SF1">
    <property type="entry name" value="PROTEIN VES"/>
    <property type="match status" value="1"/>
</dbReference>
<evidence type="ECO:0000313" key="1">
    <source>
        <dbReference type="EMBL" id="MCC8401466.1"/>
    </source>
</evidence>
<evidence type="ECO:0000313" key="2">
    <source>
        <dbReference type="Proteomes" id="UP001430614"/>
    </source>
</evidence>
<proteinExistence type="predicted"/>
<accession>A0ABS8K9M8</accession>
<dbReference type="EMBL" id="JAJITC010000003">
    <property type="protein sequence ID" value="MCC8401466.1"/>
    <property type="molecule type" value="Genomic_DNA"/>
</dbReference>
<reference evidence="1 2" key="1">
    <citation type="submission" date="2021-11" db="EMBL/GenBank/DDBJ databases">
        <authorList>
            <person name="Oh E.-T."/>
            <person name="Kim S.-B."/>
        </authorList>
    </citation>
    <scope>NUCLEOTIDE SEQUENCE [LARGE SCALE GENOMIC DNA]</scope>
    <source>
        <strain evidence="1 2">MMS20-SJTN17</strain>
    </source>
</reference>
<dbReference type="InterPro" id="IPR010282">
    <property type="entry name" value="Uncharacterised_HutD/Ves"/>
</dbReference>
<organism evidence="1 2">
    <name type="scientific">Paraburkholderia translucens</name>
    <dbReference type="NCBI Taxonomy" id="2886945"/>
    <lineage>
        <taxon>Bacteria</taxon>
        <taxon>Pseudomonadati</taxon>
        <taxon>Pseudomonadota</taxon>
        <taxon>Betaproteobacteria</taxon>
        <taxon>Burkholderiales</taxon>
        <taxon>Burkholderiaceae</taxon>
        <taxon>Paraburkholderia</taxon>
    </lineage>
</organism>